<name>A0ABQ8F7N9_9FUNG</name>
<accession>A0ABQ8F7N9</accession>
<dbReference type="EMBL" id="JAFCIX010000391">
    <property type="protein sequence ID" value="KAH6592045.1"/>
    <property type="molecule type" value="Genomic_DNA"/>
</dbReference>
<evidence type="ECO:0000313" key="3">
    <source>
        <dbReference type="Proteomes" id="UP001648503"/>
    </source>
</evidence>
<proteinExistence type="predicted"/>
<evidence type="ECO:0008006" key="4">
    <source>
        <dbReference type="Google" id="ProtNLM"/>
    </source>
</evidence>
<gene>
    <name evidence="2" type="ORF">BASA50_008328</name>
</gene>
<evidence type="ECO:0000256" key="1">
    <source>
        <dbReference type="SAM" id="MobiDB-lite"/>
    </source>
</evidence>
<evidence type="ECO:0000313" key="2">
    <source>
        <dbReference type="EMBL" id="KAH6592045.1"/>
    </source>
</evidence>
<dbReference type="Proteomes" id="UP001648503">
    <property type="component" value="Unassembled WGS sequence"/>
</dbReference>
<organism evidence="2 3">
    <name type="scientific">Batrachochytrium salamandrivorans</name>
    <dbReference type="NCBI Taxonomy" id="1357716"/>
    <lineage>
        <taxon>Eukaryota</taxon>
        <taxon>Fungi</taxon>
        <taxon>Fungi incertae sedis</taxon>
        <taxon>Chytridiomycota</taxon>
        <taxon>Chytridiomycota incertae sedis</taxon>
        <taxon>Chytridiomycetes</taxon>
        <taxon>Rhizophydiales</taxon>
        <taxon>Rhizophydiales incertae sedis</taxon>
        <taxon>Batrachochytrium</taxon>
    </lineage>
</organism>
<reference evidence="2 3" key="1">
    <citation type="submission" date="2021-02" db="EMBL/GenBank/DDBJ databases">
        <title>Variation within the Batrachochytrium salamandrivorans European outbreak.</title>
        <authorList>
            <person name="Kelly M."/>
            <person name="Pasmans F."/>
            <person name="Shea T.P."/>
            <person name="Munoz J.F."/>
            <person name="Carranza S."/>
            <person name="Cuomo C.A."/>
            <person name="Martel A."/>
        </authorList>
    </citation>
    <scope>NUCLEOTIDE SEQUENCE [LARGE SCALE GENOMIC DNA]</scope>
    <source>
        <strain evidence="2 3">AMFP18/2</strain>
    </source>
</reference>
<dbReference type="Gene3D" id="4.10.1060.10">
    <property type="entry name" value="Zinc finger, RanBP2-type"/>
    <property type="match status" value="1"/>
</dbReference>
<feature type="compositionally biased region" description="Low complexity" evidence="1">
    <location>
        <begin position="114"/>
        <end position="125"/>
    </location>
</feature>
<dbReference type="Gene3D" id="3.30.870.10">
    <property type="entry name" value="Endonuclease Chain A"/>
    <property type="match status" value="2"/>
</dbReference>
<feature type="compositionally biased region" description="Low complexity" evidence="1">
    <location>
        <begin position="135"/>
        <end position="146"/>
    </location>
</feature>
<dbReference type="PANTHER" id="PTHR12415:SF3">
    <property type="entry name" value="OS04G0403400 PROTEIN"/>
    <property type="match status" value="1"/>
</dbReference>
<dbReference type="PANTHER" id="PTHR12415">
    <property type="entry name" value="TYROSYL-DNA PHOSPHODIESTERASE 1"/>
    <property type="match status" value="1"/>
</dbReference>
<comment type="caution">
    <text evidence="2">The sequence shown here is derived from an EMBL/GenBank/DDBJ whole genome shotgun (WGS) entry which is preliminary data.</text>
</comment>
<feature type="region of interest" description="Disordered" evidence="1">
    <location>
        <begin position="102"/>
        <end position="146"/>
    </location>
</feature>
<dbReference type="CDD" id="cd09122">
    <property type="entry name" value="PLDc_Tdp1_1"/>
    <property type="match status" value="1"/>
</dbReference>
<protein>
    <recommendedName>
        <fullName evidence="4">RanBP2-type domain-containing protein</fullName>
    </recommendedName>
</protein>
<sequence>MASNDQWSCRACTFLNDNSLGLACEICGTIRTPTPHTLGSLSSPTPNPAIAAIDAVSAGSPLSAVDRNPTPKVKIEDRKTSYGIQRGKEACSLQQYSSQASSSSMHAPITTMPQSSSNQNVASSSPIHINRVVRSNSSKGSTSDSTITLDTSLLKRHTEDSSQDAARIGGNSDVEIILHKRPKAEKSNISGIPTQIASSPSWPVQSTLDLSADVKSASHPWYNGRLAMTYIVGCSNQGRIRFQDLIDKDKLKKICVSSYVVDDDWFLSQLPSGIKVCMARPKPREIPDDVHQIPLSNSVLCVFPKMPSYVGAMHTKFMLLWYPRFLRVVITSANLTPYDWQELENVVFYQDFPIKHSKKRQENQNGPLTSTINSPSGFGEHLCTILAAMDIPDTVISSVVKHDFRNSIGVLVGSMPGKHNLEIDQKPRWAASALCDAAASISCLGRINLSDAIVCMQTSSMATALALPTSVDASTSLTILFPTQRTVENSRNGIPGAGTIFFPRKLWPSYPKHILRSCQSQNEGVLMHSKISIVHTPTCVQELTRSQQIQIVRLDTTSVHTLNSAMINNNTATAAGSTDNSSLIDGYIYCGSHNATQAAWGIPVRPKTKGVATLGGHGPLSSVHDSVKLQVEVKNWELGVLLPFKVVVRDASNNIIVDKRQVKGMQEPFPLPFIYPPKVYAANDRPFSQY</sequence>
<dbReference type="SUPFAM" id="SSF56024">
    <property type="entry name" value="Phospholipase D/nuclease"/>
    <property type="match status" value="2"/>
</dbReference>
<dbReference type="InterPro" id="IPR010347">
    <property type="entry name" value="Tdp1"/>
</dbReference>
<keyword evidence="3" id="KW-1185">Reference proteome</keyword>
<dbReference type="Pfam" id="PF06087">
    <property type="entry name" value="Tyr-DNA_phospho"/>
    <property type="match status" value="1"/>
</dbReference>